<keyword evidence="2" id="KW-0963">Cytoplasm</keyword>
<evidence type="ECO:0000259" key="6">
    <source>
        <dbReference type="PROSITE" id="PS50995"/>
    </source>
</evidence>
<dbReference type="RefSeq" id="WP_269896063.1">
    <property type="nucleotide sequence ID" value="NZ_JAPZPY010000011.1"/>
</dbReference>
<keyword evidence="5" id="KW-0804">Transcription</keyword>
<name>A0ABT4PYL0_9MYCO</name>
<dbReference type="InterPro" id="IPR036388">
    <property type="entry name" value="WH-like_DNA-bd_sf"/>
</dbReference>
<dbReference type="SUPFAM" id="SSF46785">
    <property type="entry name" value="Winged helix' DNA-binding domain"/>
    <property type="match status" value="1"/>
</dbReference>
<evidence type="ECO:0000256" key="1">
    <source>
        <dbReference type="ARBA" id="ARBA00004496"/>
    </source>
</evidence>
<dbReference type="PANTHER" id="PTHR33164:SF5">
    <property type="entry name" value="ORGANIC HYDROPEROXIDE RESISTANCE TRANSCRIPTIONAL REGULATOR"/>
    <property type="match status" value="1"/>
</dbReference>
<evidence type="ECO:0000313" key="7">
    <source>
        <dbReference type="EMBL" id="MCZ8381534.1"/>
    </source>
</evidence>
<gene>
    <name evidence="7" type="ORF">O6P37_21920</name>
</gene>
<dbReference type="EMBL" id="JAPZPY010000011">
    <property type="protein sequence ID" value="MCZ8381534.1"/>
    <property type="molecule type" value="Genomic_DNA"/>
</dbReference>
<organism evidence="7 8">
    <name type="scientific">Mycobacterium hippophais</name>
    <dbReference type="NCBI Taxonomy" id="3016340"/>
    <lineage>
        <taxon>Bacteria</taxon>
        <taxon>Bacillati</taxon>
        <taxon>Actinomycetota</taxon>
        <taxon>Actinomycetes</taxon>
        <taxon>Mycobacteriales</taxon>
        <taxon>Mycobacteriaceae</taxon>
        <taxon>Mycobacterium</taxon>
    </lineage>
</organism>
<evidence type="ECO:0000313" key="8">
    <source>
        <dbReference type="Proteomes" id="UP001142153"/>
    </source>
</evidence>
<keyword evidence="8" id="KW-1185">Reference proteome</keyword>
<keyword evidence="4" id="KW-0238">DNA-binding</keyword>
<dbReference type="Pfam" id="PF22381">
    <property type="entry name" value="Staph_reg_Sar_Rot"/>
    <property type="match status" value="1"/>
</dbReference>
<dbReference type="InterPro" id="IPR055166">
    <property type="entry name" value="Transc_reg_Sar_Rot_HTH"/>
</dbReference>
<protein>
    <submittedName>
        <fullName evidence="7">MarR family transcriptional regulator</fullName>
    </submittedName>
</protein>
<dbReference type="SMART" id="SM00347">
    <property type="entry name" value="HTH_MARR"/>
    <property type="match status" value="1"/>
</dbReference>
<dbReference type="InterPro" id="IPR036390">
    <property type="entry name" value="WH_DNA-bd_sf"/>
</dbReference>
<sequence>MSRSTTAEIDPLALEQQVCFALAVTNRAVLGVYRPLLEPLGLTHPQYLVMLALWDHRKAAAADDPPLTVKQIASALQLDSATLSPMLKRLEALGFITRTRSTADERSTHIALTDAGAALRDRALEIPPAVVARLGVDLAELEELRRVLTRINAAAVAAGALTT</sequence>
<dbReference type="PANTHER" id="PTHR33164">
    <property type="entry name" value="TRANSCRIPTIONAL REGULATOR, MARR FAMILY"/>
    <property type="match status" value="1"/>
</dbReference>
<keyword evidence="3" id="KW-0805">Transcription regulation</keyword>
<evidence type="ECO:0000256" key="5">
    <source>
        <dbReference type="ARBA" id="ARBA00023163"/>
    </source>
</evidence>
<accession>A0ABT4PYL0</accession>
<evidence type="ECO:0000256" key="4">
    <source>
        <dbReference type="ARBA" id="ARBA00023125"/>
    </source>
</evidence>
<dbReference type="PRINTS" id="PR00598">
    <property type="entry name" value="HTHMARR"/>
</dbReference>
<reference evidence="7" key="1">
    <citation type="submission" date="2022-12" db="EMBL/GenBank/DDBJ databases">
        <authorList>
            <person name="Deng Y."/>
            <person name="Zhang Y.-Q."/>
        </authorList>
    </citation>
    <scope>NUCLEOTIDE SEQUENCE</scope>
    <source>
        <strain evidence="7">CPCC 205372</strain>
    </source>
</reference>
<evidence type="ECO:0000256" key="2">
    <source>
        <dbReference type="ARBA" id="ARBA00022490"/>
    </source>
</evidence>
<dbReference type="Gene3D" id="1.10.10.10">
    <property type="entry name" value="Winged helix-like DNA-binding domain superfamily/Winged helix DNA-binding domain"/>
    <property type="match status" value="1"/>
</dbReference>
<comment type="caution">
    <text evidence="7">The sequence shown here is derived from an EMBL/GenBank/DDBJ whole genome shotgun (WGS) entry which is preliminary data.</text>
</comment>
<proteinExistence type="predicted"/>
<dbReference type="PROSITE" id="PS50995">
    <property type="entry name" value="HTH_MARR_2"/>
    <property type="match status" value="1"/>
</dbReference>
<dbReference type="InterPro" id="IPR039422">
    <property type="entry name" value="MarR/SlyA-like"/>
</dbReference>
<comment type="subcellular location">
    <subcellularLocation>
        <location evidence="1">Cytoplasm</location>
    </subcellularLocation>
</comment>
<dbReference type="Proteomes" id="UP001142153">
    <property type="component" value="Unassembled WGS sequence"/>
</dbReference>
<evidence type="ECO:0000256" key="3">
    <source>
        <dbReference type="ARBA" id="ARBA00023015"/>
    </source>
</evidence>
<feature type="domain" description="HTH marR-type" evidence="6">
    <location>
        <begin position="15"/>
        <end position="153"/>
    </location>
</feature>
<dbReference type="InterPro" id="IPR000835">
    <property type="entry name" value="HTH_MarR-typ"/>
</dbReference>